<evidence type="ECO:0000313" key="2">
    <source>
        <dbReference type="Proteomes" id="UP000293863"/>
    </source>
</evidence>
<sequence length="156" mass="18418">MAEQNVITSMLDDLSQEQPIQTALCIGQNLAQYNTNHSIQWFHFNASELLNLPFTQRYDLGFVLLDTDEMSNVSESQKSQLLVKLRDLFAKRIVVTCKLDDEQLLRALGFTQLIDKTSHENDFALWQFNILTYKHVPDWFNSKFWANPENWNKFRW</sequence>
<dbReference type="InterPro" id="IPR046199">
    <property type="entry name" value="DUF6231"/>
</dbReference>
<proteinExistence type="predicted"/>
<evidence type="ECO:0000313" key="1">
    <source>
        <dbReference type="EMBL" id="RZG48709.1"/>
    </source>
</evidence>
<comment type="caution">
    <text evidence="1">The sequence shown here is derived from an EMBL/GenBank/DDBJ whole genome shotgun (WGS) entry which is preliminary data.</text>
</comment>
<keyword evidence="2" id="KW-1185">Reference proteome</keyword>
<name>A0A385C4L2_9GAMM</name>
<dbReference type="KEGG" id="awu:BEN71_09130"/>
<organism evidence="1 2">
    <name type="scientific">Acinetobacter wuhouensis</name>
    <dbReference type="NCBI Taxonomy" id="1879050"/>
    <lineage>
        <taxon>Bacteria</taxon>
        <taxon>Pseudomonadati</taxon>
        <taxon>Pseudomonadota</taxon>
        <taxon>Gammaproteobacteria</taxon>
        <taxon>Moraxellales</taxon>
        <taxon>Moraxellaceae</taxon>
        <taxon>Acinetobacter</taxon>
    </lineage>
</organism>
<dbReference type="Pfam" id="PF19742">
    <property type="entry name" value="DUF6231"/>
    <property type="match status" value="1"/>
</dbReference>
<dbReference type="Proteomes" id="UP000293863">
    <property type="component" value="Unassembled WGS sequence"/>
</dbReference>
<accession>A0A385C4L2</accession>
<gene>
    <name evidence="1" type="ORF">EXU28_02745</name>
</gene>
<protein>
    <submittedName>
        <fullName evidence="1">Uncharacterized protein</fullName>
    </submittedName>
</protein>
<dbReference type="AlphaFoldDB" id="A0A385C4L2"/>
<dbReference type="OrthoDB" id="5609094at2"/>
<dbReference type="RefSeq" id="WP_068974602.1">
    <property type="nucleotide sequence ID" value="NZ_CP031716.1"/>
</dbReference>
<reference evidence="1 2" key="1">
    <citation type="submission" date="2019-02" db="EMBL/GenBank/DDBJ databases">
        <title>The Batch Genome Submission of Acinetobacter spp. strains.</title>
        <authorList>
            <person name="Qin J."/>
            <person name="Hu Y."/>
            <person name="Ye H."/>
            <person name="Wei L."/>
            <person name="Feng Y."/>
            <person name="Zong Z."/>
        </authorList>
    </citation>
    <scope>NUCLEOTIDE SEQUENCE [LARGE SCALE GENOMIC DNA]</scope>
    <source>
        <strain evidence="1 2">WCHAW060049</strain>
    </source>
</reference>
<dbReference type="EMBL" id="SGSQ01000003">
    <property type="protein sequence ID" value="RZG48709.1"/>
    <property type="molecule type" value="Genomic_DNA"/>
</dbReference>
<dbReference type="STRING" id="1879050.GCA_001696605_01981"/>